<gene>
    <name evidence="3" type="ORF">A3G53_00705</name>
</gene>
<protein>
    <submittedName>
        <fullName evidence="3">Uncharacterized protein</fullName>
    </submittedName>
</protein>
<evidence type="ECO:0000256" key="1">
    <source>
        <dbReference type="SAM" id="Coils"/>
    </source>
</evidence>
<reference evidence="3 4" key="1">
    <citation type="journal article" date="2016" name="Nat. Commun.">
        <title>Thousands of microbial genomes shed light on interconnected biogeochemical processes in an aquifer system.</title>
        <authorList>
            <person name="Anantharaman K."/>
            <person name="Brown C.T."/>
            <person name="Hug L.A."/>
            <person name="Sharon I."/>
            <person name="Castelle C.J."/>
            <person name="Probst A.J."/>
            <person name="Thomas B.C."/>
            <person name="Singh A."/>
            <person name="Wilkins M.J."/>
            <person name="Karaoz U."/>
            <person name="Brodie E.L."/>
            <person name="Williams K.H."/>
            <person name="Hubbard S.S."/>
            <person name="Banfield J.F."/>
        </authorList>
    </citation>
    <scope>NUCLEOTIDE SEQUENCE [LARGE SCALE GENOMIC DNA]</scope>
</reference>
<evidence type="ECO:0000256" key="2">
    <source>
        <dbReference type="SAM" id="Phobius"/>
    </source>
</evidence>
<organism evidence="3 4">
    <name type="scientific">Candidatus Nomurabacteria bacterium RIFCSPLOWO2_12_FULL_44_11</name>
    <dbReference type="NCBI Taxonomy" id="1801796"/>
    <lineage>
        <taxon>Bacteria</taxon>
        <taxon>Candidatus Nomuraibacteriota</taxon>
    </lineage>
</organism>
<dbReference type="Proteomes" id="UP000178645">
    <property type="component" value="Unassembled WGS sequence"/>
</dbReference>
<evidence type="ECO:0000313" key="4">
    <source>
        <dbReference type="Proteomes" id="UP000178645"/>
    </source>
</evidence>
<sequence>MYPLNLPDLNNPPPESILGTKYLNADYLFDQLLKFFTFISHKETLTNLNNLLILLTLFFLTIIFYCAVRLFEIRRKEHHHLEQEIREYAHRQAEREKKEQAERMVSENERWRKVLDYLFSANGADWKLAVIEADAMLEALLDQLGFKGETFSDKLKTADPEKFHSLPAAWEVHAIRNRIAHEGSEFSLSQHEAKRVVALYESIFRQYGYI</sequence>
<feature type="coiled-coil region" evidence="1">
    <location>
        <begin position="81"/>
        <end position="110"/>
    </location>
</feature>
<keyword evidence="2" id="KW-1133">Transmembrane helix</keyword>
<dbReference type="EMBL" id="MFVU01000036">
    <property type="protein sequence ID" value="OGJ00706.1"/>
    <property type="molecule type" value="Genomic_DNA"/>
</dbReference>
<accession>A0A1F6Y2Y7</accession>
<proteinExistence type="predicted"/>
<evidence type="ECO:0000313" key="3">
    <source>
        <dbReference type="EMBL" id="OGJ00706.1"/>
    </source>
</evidence>
<name>A0A1F6Y2Y7_9BACT</name>
<comment type="caution">
    <text evidence="3">The sequence shown here is derived from an EMBL/GenBank/DDBJ whole genome shotgun (WGS) entry which is preliminary data.</text>
</comment>
<keyword evidence="2" id="KW-0812">Transmembrane</keyword>
<keyword evidence="2" id="KW-0472">Membrane</keyword>
<dbReference type="AlphaFoldDB" id="A0A1F6Y2Y7"/>
<feature type="transmembrane region" description="Helical" evidence="2">
    <location>
        <begin position="51"/>
        <end position="71"/>
    </location>
</feature>
<keyword evidence="1" id="KW-0175">Coiled coil</keyword>